<name>A0A0G0PCZ9_9BACT</name>
<organism evidence="1 2">
    <name type="scientific">Candidatus Woesebacteria bacterium GW2011_GWB1_38_8b</name>
    <dbReference type="NCBI Taxonomy" id="1618571"/>
    <lineage>
        <taxon>Bacteria</taxon>
        <taxon>Candidatus Woeseibacteriota</taxon>
    </lineage>
</organism>
<dbReference type="Proteomes" id="UP000033944">
    <property type="component" value="Unassembled WGS sequence"/>
</dbReference>
<accession>A0A0G0PCZ9</accession>
<comment type="caution">
    <text evidence="1">The sequence shown here is derived from an EMBL/GenBank/DDBJ whole genome shotgun (WGS) entry which is preliminary data.</text>
</comment>
<proteinExistence type="predicted"/>
<sequence length="81" mass="9410">MKNNTITKFEFNLARYIVANEEGSELILEIDYKNKTFKVSVLSGAKEPLFMNDVERIAKGLIERKHGENFAWKFQKGKIDN</sequence>
<protein>
    <submittedName>
        <fullName evidence="1">Uncharacterized protein</fullName>
    </submittedName>
</protein>
<gene>
    <name evidence="1" type="ORF">UT10_C0010G0006</name>
</gene>
<dbReference type="EMBL" id="LBVN01000010">
    <property type="protein sequence ID" value="KKQ87131.1"/>
    <property type="molecule type" value="Genomic_DNA"/>
</dbReference>
<evidence type="ECO:0000313" key="2">
    <source>
        <dbReference type="Proteomes" id="UP000033944"/>
    </source>
</evidence>
<evidence type="ECO:0000313" key="1">
    <source>
        <dbReference type="EMBL" id="KKQ87131.1"/>
    </source>
</evidence>
<dbReference type="AlphaFoldDB" id="A0A0G0PCZ9"/>
<reference evidence="1 2" key="1">
    <citation type="journal article" date="2015" name="Nature">
        <title>rRNA introns, odd ribosomes, and small enigmatic genomes across a large radiation of phyla.</title>
        <authorList>
            <person name="Brown C.T."/>
            <person name="Hug L.A."/>
            <person name="Thomas B.C."/>
            <person name="Sharon I."/>
            <person name="Castelle C.J."/>
            <person name="Singh A."/>
            <person name="Wilkins M.J."/>
            <person name="Williams K.H."/>
            <person name="Banfield J.F."/>
        </authorList>
    </citation>
    <scope>NUCLEOTIDE SEQUENCE [LARGE SCALE GENOMIC DNA]</scope>
</reference>